<proteinExistence type="predicted"/>
<evidence type="ECO:0000259" key="2">
    <source>
        <dbReference type="Pfam" id="PF07331"/>
    </source>
</evidence>
<keyword evidence="1" id="KW-1133">Transmembrane helix</keyword>
<feature type="transmembrane region" description="Helical" evidence="1">
    <location>
        <begin position="101"/>
        <end position="118"/>
    </location>
</feature>
<dbReference type="RefSeq" id="WP_109517341.1">
    <property type="nucleotide sequence ID" value="NZ_JBHSCH010000079.1"/>
</dbReference>
<sequence>MRLNDRALGVLTLGLGGLLLAASLRLPGVPGQELGAGFFPALLGGGVMAAGTGLLLAAGRQPGEPWLRAPAWMRDRWAATNVALLVASIVLFALLAETVGFIPLAIAILLAVQLRLGIAPVRAAVTAVLGAIGFHLLFVMVLRVPLPPGLLEGWL</sequence>
<dbReference type="Proteomes" id="UP000245048">
    <property type="component" value="Unassembled WGS sequence"/>
</dbReference>
<evidence type="ECO:0000313" key="4">
    <source>
        <dbReference type="Proteomes" id="UP000245048"/>
    </source>
</evidence>
<keyword evidence="4" id="KW-1185">Reference proteome</keyword>
<dbReference type="AlphaFoldDB" id="A0A2U1V3N1"/>
<dbReference type="OrthoDB" id="6174504at2"/>
<feature type="domain" description="DUF1468" evidence="2">
    <location>
        <begin position="7"/>
        <end position="147"/>
    </location>
</feature>
<accession>A0A2U1V3N1</accession>
<keyword evidence="1" id="KW-0472">Membrane</keyword>
<evidence type="ECO:0000256" key="1">
    <source>
        <dbReference type="SAM" id="Phobius"/>
    </source>
</evidence>
<gene>
    <name evidence="3" type="ORF">CR165_12570</name>
</gene>
<feature type="transmembrane region" description="Helical" evidence="1">
    <location>
        <begin position="77"/>
        <end position="95"/>
    </location>
</feature>
<feature type="transmembrane region" description="Helical" evidence="1">
    <location>
        <begin position="125"/>
        <end position="146"/>
    </location>
</feature>
<evidence type="ECO:0000313" key="3">
    <source>
        <dbReference type="EMBL" id="PWC28520.1"/>
    </source>
</evidence>
<dbReference type="Pfam" id="PF07331">
    <property type="entry name" value="TctB"/>
    <property type="match status" value="1"/>
</dbReference>
<protein>
    <recommendedName>
        <fullName evidence="2">DUF1468 domain-containing protein</fullName>
    </recommendedName>
</protein>
<keyword evidence="1" id="KW-0812">Transmembrane</keyword>
<dbReference type="InterPro" id="IPR009936">
    <property type="entry name" value="DUF1468"/>
</dbReference>
<name>A0A2U1V3N1_9PROT</name>
<organism evidence="3 4">
    <name type="scientific">Teichococcus aestuarii</name>
    <dbReference type="NCBI Taxonomy" id="568898"/>
    <lineage>
        <taxon>Bacteria</taxon>
        <taxon>Pseudomonadati</taxon>
        <taxon>Pseudomonadota</taxon>
        <taxon>Alphaproteobacteria</taxon>
        <taxon>Acetobacterales</taxon>
        <taxon>Roseomonadaceae</taxon>
        <taxon>Roseomonas</taxon>
    </lineage>
</organism>
<feature type="transmembrane region" description="Helical" evidence="1">
    <location>
        <begin position="35"/>
        <end position="57"/>
    </location>
</feature>
<dbReference type="EMBL" id="PDOA01000007">
    <property type="protein sequence ID" value="PWC28520.1"/>
    <property type="molecule type" value="Genomic_DNA"/>
</dbReference>
<comment type="caution">
    <text evidence="3">The sequence shown here is derived from an EMBL/GenBank/DDBJ whole genome shotgun (WGS) entry which is preliminary data.</text>
</comment>
<reference evidence="4" key="1">
    <citation type="submission" date="2017-10" db="EMBL/GenBank/DDBJ databases">
        <authorList>
            <person name="Toshchakov S.V."/>
            <person name="Goeva M.A."/>
        </authorList>
    </citation>
    <scope>NUCLEOTIDE SEQUENCE [LARGE SCALE GENOMIC DNA]</scope>
    <source>
        <strain evidence="4">JR1/69-1-13</strain>
    </source>
</reference>